<accession>A0A1X2IBS1</accession>
<evidence type="ECO:0008006" key="4">
    <source>
        <dbReference type="Google" id="ProtNLM"/>
    </source>
</evidence>
<keyword evidence="3" id="KW-1185">Reference proteome</keyword>
<sequence>MCLLLLLLLGLLLRGDWHGSFPFRISSRVGDKDRIIRILWGRSPTTFFFCVCRKDWSSVSSNIDGRLWLTIISCSG</sequence>
<dbReference type="EMBL" id="MCGE01000018">
    <property type="protein sequence ID" value="ORZ12711.1"/>
    <property type="molecule type" value="Genomic_DNA"/>
</dbReference>
<evidence type="ECO:0000256" key="1">
    <source>
        <dbReference type="SAM" id="SignalP"/>
    </source>
</evidence>
<protein>
    <recommendedName>
        <fullName evidence="4">Secreted protein</fullName>
    </recommendedName>
</protein>
<name>A0A1X2IBS1_9FUNG</name>
<feature type="signal peptide" evidence="1">
    <location>
        <begin position="1"/>
        <end position="19"/>
    </location>
</feature>
<evidence type="ECO:0000313" key="2">
    <source>
        <dbReference type="EMBL" id="ORZ12711.1"/>
    </source>
</evidence>
<reference evidence="2 3" key="1">
    <citation type="submission" date="2016-07" db="EMBL/GenBank/DDBJ databases">
        <title>Pervasive Adenine N6-methylation of Active Genes in Fungi.</title>
        <authorList>
            <consortium name="DOE Joint Genome Institute"/>
            <person name="Mondo S.J."/>
            <person name="Dannebaum R.O."/>
            <person name="Kuo R.C."/>
            <person name="Labutti K."/>
            <person name="Haridas S."/>
            <person name="Kuo A."/>
            <person name="Salamov A."/>
            <person name="Ahrendt S.R."/>
            <person name="Lipzen A."/>
            <person name="Sullivan W."/>
            <person name="Andreopoulos W.B."/>
            <person name="Clum A."/>
            <person name="Lindquist E."/>
            <person name="Daum C."/>
            <person name="Ramamoorthy G.K."/>
            <person name="Gryganskyi A."/>
            <person name="Culley D."/>
            <person name="Magnuson J.K."/>
            <person name="James T.Y."/>
            <person name="O'Malley M.A."/>
            <person name="Stajich J.E."/>
            <person name="Spatafora J.W."/>
            <person name="Visel A."/>
            <person name="Grigoriev I.V."/>
        </authorList>
    </citation>
    <scope>NUCLEOTIDE SEQUENCE [LARGE SCALE GENOMIC DNA]</scope>
    <source>
        <strain evidence="2 3">NRRL 1336</strain>
    </source>
</reference>
<dbReference type="Proteomes" id="UP000193560">
    <property type="component" value="Unassembled WGS sequence"/>
</dbReference>
<keyword evidence="1" id="KW-0732">Signal</keyword>
<proteinExistence type="predicted"/>
<organism evidence="2 3">
    <name type="scientific">Absidia repens</name>
    <dbReference type="NCBI Taxonomy" id="90262"/>
    <lineage>
        <taxon>Eukaryota</taxon>
        <taxon>Fungi</taxon>
        <taxon>Fungi incertae sedis</taxon>
        <taxon>Mucoromycota</taxon>
        <taxon>Mucoromycotina</taxon>
        <taxon>Mucoromycetes</taxon>
        <taxon>Mucorales</taxon>
        <taxon>Cunninghamellaceae</taxon>
        <taxon>Absidia</taxon>
    </lineage>
</organism>
<dbReference type="AlphaFoldDB" id="A0A1X2IBS1"/>
<evidence type="ECO:0000313" key="3">
    <source>
        <dbReference type="Proteomes" id="UP000193560"/>
    </source>
</evidence>
<feature type="chain" id="PRO_5012913997" description="Secreted protein" evidence="1">
    <location>
        <begin position="20"/>
        <end position="76"/>
    </location>
</feature>
<gene>
    <name evidence="2" type="ORF">BCR42DRAFT_419810</name>
</gene>
<comment type="caution">
    <text evidence="2">The sequence shown here is derived from an EMBL/GenBank/DDBJ whole genome shotgun (WGS) entry which is preliminary data.</text>
</comment>